<accession>A0AB37UDR5</accession>
<evidence type="ECO:0000313" key="2">
    <source>
        <dbReference type="Proteomes" id="UP000282574"/>
    </source>
</evidence>
<dbReference type="AlphaFoldDB" id="A0AB37UDR5"/>
<dbReference type="EMBL" id="RSCK01000073">
    <property type="protein sequence ID" value="RUT05834.1"/>
    <property type="molecule type" value="Genomic_DNA"/>
</dbReference>
<name>A0AB37UDR5_9CYAN</name>
<proteinExistence type="predicted"/>
<comment type="caution">
    <text evidence="1">The sequence shown here is derived from an EMBL/GenBank/DDBJ whole genome shotgun (WGS) entry which is preliminary data.</text>
</comment>
<organism evidence="1 2">
    <name type="scientific">Chroococcidiopsis cubana SAG 39.79</name>
    <dbReference type="NCBI Taxonomy" id="388085"/>
    <lineage>
        <taxon>Bacteria</taxon>
        <taxon>Bacillati</taxon>
        <taxon>Cyanobacteriota</taxon>
        <taxon>Cyanophyceae</taxon>
        <taxon>Chroococcidiopsidales</taxon>
        <taxon>Chroococcidiopsidaceae</taxon>
        <taxon>Chroococcidiopsis</taxon>
    </lineage>
</organism>
<sequence length="57" mass="6405">MAPATKTDIIPNSALMCCLIGKDFPIKIGSNNDANRLRDIKDEILLYLIYYLVCKSN</sequence>
<protein>
    <submittedName>
        <fullName evidence="1">Uncharacterized protein</fullName>
    </submittedName>
</protein>
<dbReference type="Proteomes" id="UP000282574">
    <property type="component" value="Unassembled WGS sequence"/>
</dbReference>
<keyword evidence="2" id="KW-1185">Reference proteome</keyword>
<evidence type="ECO:0000313" key="1">
    <source>
        <dbReference type="EMBL" id="RUT05834.1"/>
    </source>
</evidence>
<reference evidence="1 2" key="1">
    <citation type="journal article" date="2019" name="Genome Biol. Evol.">
        <title>Day and night: Metabolic profiles and evolutionary relationships of six axenic non-marine cyanobacteria.</title>
        <authorList>
            <person name="Will S.E."/>
            <person name="Henke P."/>
            <person name="Boedeker C."/>
            <person name="Huang S."/>
            <person name="Brinkmann H."/>
            <person name="Rohde M."/>
            <person name="Jarek M."/>
            <person name="Friedl T."/>
            <person name="Seufert S."/>
            <person name="Schumacher M."/>
            <person name="Overmann J."/>
            <person name="Neumann-Schaal M."/>
            <person name="Petersen J."/>
        </authorList>
    </citation>
    <scope>NUCLEOTIDE SEQUENCE [LARGE SCALE GENOMIC DNA]</scope>
    <source>
        <strain evidence="1 2">SAG 39.79</strain>
    </source>
</reference>
<gene>
    <name evidence="1" type="ORF">DSM107010_54220</name>
</gene>